<name>A0ABR9K0L8_9ACTN</name>
<dbReference type="InterPro" id="IPR036156">
    <property type="entry name" value="Beta-gal/glucu_dom_sf"/>
</dbReference>
<evidence type="ECO:0000256" key="3">
    <source>
        <dbReference type="ARBA" id="ARBA00012754"/>
    </source>
</evidence>
<dbReference type="InterPro" id="IPR017853">
    <property type="entry name" value="GH"/>
</dbReference>
<evidence type="ECO:0000256" key="5">
    <source>
        <dbReference type="ARBA" id="ARBA00023295"/>
    </source>
</evidence>
<comment type="catalytic activity">
    <reaction evidence="1">
        <text>Hydrolysis of terminal, non-reducing beta-D-mannose residues in beta-D-mannosides.</text>
        <dbReference type="EC" id="3.2.1.25"/>
    </reaction>
</comment>
<evidence type="ECO:0000256" key="2">
    <source>
        <dbReference type="ARBA" id="ARBA00007401"/>
    </source>
</evidence>
<dbReference type="Proteomes" id="UP000627838">
    <property type="component" value="Unassembled WGS sequence"/>
</dbReference>
<comment type="caution">
    <text evidence="8">The sequence shown here is derived from an EMBL/GenBank/DDBJ whole genome shotgun (WGS) entry which is preliminary data.</text>
</comment>
<dbReference type="InterPro" id="IPR008979">
    <property type="entry name" value="Galactose-bd-like_sf"/>
</dbReference>
<keyword evidence="4 8" id="KW-0378">Hydrolase</keyword>
<dbReference type="InterPro" id="IPR050887">
    <property type="entry name" value="Beta-mannosidase_GH2"/>
</dbReference>
<organism evidence="8 9">
    <name type="scientific">Actinomadura algeriensis</name>
    <dbReference type="NCBI Taxonomy" id="1679523"/>
    <lineage>
        <taxon>Bacteria</taxon>
        <taxon>Bacillati</taxon>
        <taxon>Actinomycetota</taxon>
        <taxon>Actinomycetes</taxon>
        <taxon>Streptosporangiales</taxon>
        <taxon>Thermomonosporaceae</taxon>
        <taxon>Actinomadura</taxon>
    </lineage>
</organism>
<dbReference type="Gene3D" id="3.20.20.80">
    <property type="entry name" value="Glycosidases"/>
    <property type="match status" value="1"/>
</dbReference>
<dbReference type="PANTHER" id="PTHR43730">
    <property type="entry name" value="BETA-MANNOSIDASE"/>
    <property type="match status" value="1"/>
</dbReference>
<dbReference type="Pfam" id="PF22666">
    <property type="entry name" value="Glyco_hydro_2_N2"/>
    <property type="match status" value="1"/>
</dbReference>
<sequence>MLTDTDVTGHAPAAWPVTGFVLTDTAPGAGRPAAGAAWIPAVVPGGVHESLIAAGRLPHPYRDRHESDAAWIEDRTWWYRTELRRPDVPAGHRLTLELAGLDTVATVLLDGVEIARHASQFRPLTVDVHELLHGTAELLVRIDPPFTGLTEPDGPRATRDRLRAFFAGQGAPTGGDAPSGVLSADLSMTLRRKALFSWGWDFAPRLPSLGLIRPVSLRALPGVRAAGTHWRTTALPDGPGGAARAALTVEVEGSGGREGLTVHWTLRDPDGRPVVTGAAPAAPRVEAAVTVPDARLWWTHDLGEPDRYELDVQVRDGAGVLDRRTERVGLRTVTIDRSPDPEGGRHFRFVLNGVPVFARGANWVPASMLVGSVGADHVRRLVTLARDAEMTMLRVWGGGLYESDAFYDACDELGLLVWQDFMFACVDYPDADPRLRAEVAAEAEHQVRRLRSRPCLALWCGNNEASALHAAIWGGDEPSGWGAHFYDVLLPGTVERHSPGTPYWRGSPHGELDAHANGVLDGDRHAWEVWHGADLGAGGPQDFDDPGERVHFLRYRFDRGRFISEFGLHAAPEPSTLRRWTGEPLELGSPALLHRIKDTPKNKGAALLATETGVPHSAPAYIAASMAVQAEGLAYGVAHYRRRQPVCSGALVWQLNEPWPGLSWSVIDHDGVPKAAWYALRRVFAPVIASLRRDDGTGEIEVWVTNGTPVPWSGRLTARLARFDGSAAEAVRQITATIDGGASRPVATLPAAADPRAVFAEVVDVAGRIPRHRLFLDRLRHLPLDGTVGVTVRPGAPGCARVEVTARGHAYAVRVEPTGPGFRASDGYRDLPHGAHATIEVTGLPPGFDLAALRVRTWRDDWREE</sequence>
<protein>
    <recommendedName>
        <fullName evidence="3">beta-mannosidase</fullName>
        <ecNumber evidence="3">3.2.1.25</ecNumber>
    </recommendedName>
</protein>
<dbReference type="SUPFAM" id="SSF49303">
    <property type="entry name" value="beta-Galactosidase/glucuronidase domain"/>
    <property type="match status" value="1"/>
</dbReference>
<evidence type="ECO:0000313" key="9">
    <source>
        <dbReference type="Proteomes" id="UP000627838"/>
    </source>
</evidence>
<reference evidence="8 9" key="1">
    <citation type="submission" date="2020-10" db="EMBL/GenBank/DDBJ databases">
        <title>Sequencing the genomes of 1000 actinobacteria strains.</title>
        <authorList>
            <person name="Klenk H.-P."/>
        </authorList>
    </citation>
    <scope>NUCLEOTIDE SEQUENCE [LARGE SCALE GENOMIC DNA]</scope>
    <source>
        <strain evidence="8 9">DSM 46744</strain>
    </source>
</reference>
<evidence type="ECO:0000313" key="8">
    <source>
        <dbReference type="EMBL" id="MBE1536372.1"/>
    </source>
</evidence>
<dbReference type="PANTHER" id="PTHR43730:SF1">
    <property type="entry name" value="BETA-MANNOSIDASE"/>
    <property type="match status" value="1"/>
</dbReference>
<dbReference type="InterPro" id="IPR006102">
    <property type="entry name" value="Ig-like_GH2"/>
</dbReference>
<feature type="domain" description="Beta-mannosidase-like galactose-binding" evidence="7">
    <location>
        <begin position="35"/>
        <end position="213"/>
    </location>
</feature>
<accession>A0ABR9K0L8</accession>
<dbReference type="Gene3D" id="2.60.120.260">
    <property type="entry name" value="Galactose-binding domain-like"/>
    <property type="match status" value="1"/>
</dbReference>
<dbReference type="Gene3D" id="2.60.40.10">
    <property type="entry name" value="Immunoglobulins"/>
    <property type="match status" value="1"/>
</dbReference>
<evidence type="ECO:0000259" key="7">
    <source>
        <dbReference type="Pfam" id="PF22666"/>
    </source>
</evidence>
<dbReference type="InterPro" id="IPR013783">
    <property type="entry name" value="Ig-like_fold"/>
</dbReference>
<comment type="similarity">
    <text evidence="2">Belongs to the glycosyl hydrolase 2 family.</text>
</comment>
<dbReference type="SUPFAM" id="SSF51445">
    <property type="entry name" value="(Trans)glycosidases"/>
    <property type="match status" value="1"/>
</dbReference>
<keyword evidence="9" id="KW-1185">Reference proteome</keyword>
<evidence type="ECO:0000259" key="6">
    <source>
        <dbReference type="Pfam" id="PF00703"/>
    </source>
</evidence>
<gene>
    <name evidence="8" type="ORF">H4W34_006205</name>
</gene>
<dbReference type="SUPFAM" id="SSF49785">
    <property type="entry name" value="Galactose-binding domain-like"/>
    <property type="match status" value="1"/>
</dbReference>
<evidence type="ECO:0000256" key="4">
    <source>
        <dbReference type="ARBA" id="ARBA00022801"/>
    </source>
</evidence>
<dbReference type="InterPro" id="IPR054593">
    <property type="entry name" value="Beta-mannosidase-like_N2"/>
</dbReference>
<keyword evidence="5 8" id="KW-0326">Glycosidase</keyword>
<proteinExistence type="inferred from homology"/>
<feature type="domain" description="Glycoside hydrolase family 2 immunoglobulin-like beta-sandwich" evidence="6">
    <location>
        <begin position="243"/>
        <end position="331"/>
    </location>
</feature>
<dbReference type="RefSeq" id="WP_225961409.1">
    <property type="nucleotide sequence ID" value="NZ_JADBDZ010000001.1"/>
</dbReference>
<dbReference type="Pfam" id="PF00703">
    <property type="entry name" value="Glyco_hydro_2"/>
    <property type="match status" value="1"/>
</dbReference>
<dbReference type="EMBL" id="JADBDZ010000001">
    <property type="protein sequence ID" value="MBE1536372.1"/>
    <property type="molecule type" value="Genomic_DNA"/>
</dbReference>
<evidence type="ECO:0000256" key="1">
    <source>
        <dbReference type="ARBA" id="ARBA00000829"/>
    </source>
</evidence>
<dbReference type="GO" id="GO:0004567">
    <property type="term" value="F:beta-mannosidase activity"/>
    <property type="evidence" value="ECO:0007669"/>
    <property type="project" value="UniProtKB-EC"/>
</dbReference>
<dbReference type="EC" id="3.2.1.25" evidence="3"/>